<dbReference type="InterPro" id="IPR004886">
    <property type="entry name" value="Glucanosyltransferase"/>
</dbReference>
<evidence type="ECO:0000256" key="4">
    <source>
        <dbReference type="ARBA" id="ARBA00022622"/>
    </source>
</evidence>
<dbReference type="InterPro" id="IPR017853">
    <property type="entry name" value="GH"/>
</dbReference>
<dbReference type="GO" id="GO:0042124">
    <property type="term" value="F:1,3-beta-glucanosyltransferase activity"/>
    <property type="evidence" value="ECO:0007669"/>
    <property type="project" value="TreeGrafter"/>
</dbReference>
<evidence type="ECO:0000256" key="1">
    <source>
        <dbReference type="ARBA" id="ARBA00004196"/>
    </source>
</evidence>
<dbReference type="Pfam" id="PF03198">
    <property type="entry name" value="Glyco_hydro_72"/>
    <property type="match status" value="1"/>
</dbReference>
<evidence type="ECO:0000256" key="3">
    <source>
        <dbReference type="ARBA" id="ARBA00007528"/>
    </source>
</evidence>
<comment type="caution">
    <text evidence="13">The sequence shown here is derived from an EMBL/GenBank/DDBJ whole genome shotgun (WGS) entry which is preliminary data.</text>
</comment>
<dbReference type="VEuPathDB" id="FungiDB:DIURU_005597"/>
<evidence type="ECO:0000256" key="9">
    <source>
        <dbReference type="ARBA" id="ARBA00023288"/>
    </source>
</evidence>
<dbReference type="GO" id="GO:0098552">
    <property type="term" value="C:side of membrane"/>
    <property type="evidence" value="ECO:0007669"/>
    <property type="project" value="UniProtKB-KW"/>
</dbReference>
<dbReference type="PANTHER" id="PTHR31468:SF2">
    <property type="entry name" value="1,3-BETA-GLUCANOSYLTRANSFERASE GAS1"/>
    <property type="match status" value="1"/>
</dbReference>
<comment type="function">
    <text evidence="10">Splits internally a 1,3-beta-glucan molecule and transfers the newly generated reducing end (the donor) to the non-reducing end of another 1,3-beta-glucan molecule (the acceptor) forming a 1,3-beta linkage, resulting in the elongation of 1,3-beta-glucan chains in the cell wall.</text>
</comment>
<keyword evidence="5 11" id="KW-0732">Signal</keyword>
<accession>A0A642UJY7</accession>
<feature type="chain" id="PRO_5025014713" description="1,3-beta-glucanosyltransferase" evidence="11">
    <location>
        <begin position="16"/>
        <end position="489"/>
    </location>
</feature>
<dbReference type="Gene3D" id="3.20.20.80">
    <property type="entry name" value="Glycosidases"/>
    <property type="match status" value="1"/>
</dbReference>
<keyword evidence="4 10" id="KW-0336">GPI-anchor</keyword>
<dbReference type="GO" id="GO:0071970">
    <property type="term" value="P:fungal-type cell wall (1-&gt;3)-beta-D-glucan biosynthetic process"/>
    <property type="evidence" value="ECO:0007669"/>
    <property type="project" value="TreeGrafter"/>
</dbReference>
<evidence type="ECO:0000259" key="12">
    <source>
        <dbReference type="SMART" id="SM00768"/>
    </source>
</evidence>
<evidence type="ECO:0000313" key="13">
    <source>
        <dbReference type="EMBL" id="KAA8896857.1"/>
    </source>
</evidence>
<dbReference type="EC" id="2.4.1.-" evidence="10"/>
<keyword evidence="9 10" id="KW-0449">Lipoprotein</keyword>
<keyword evidence="14" id="KW-1185">Reference proteome</keyword>
<keyword evidence="8" id="KW-0325">Glycoprotein</keyword>
<dbReference type="InterPro" id="IPR012946">
    <property type="entry name" value="X8"/>
</dbReference>
<reference evidence="13 14" key="1">
    <citation type="submission" date="2019-07" db="EMBL/GenBank/DDBJ databases">
        <title>Genome assembly of two rare yeast pathogens: Diutina rugosa and Trichomonascus ciferrii.</title>
        <authorList>
            <person name="Mixao V."/>
            <person name="Saus E."/>
            <person name="Hansen A."/>
            <person name="Lass-Flor C."/>
            <person name="Gabaldon T."/>
        </authorList>
    </citation>
    <scope>NUCLEOTIDE SEQUENCE [LARGE SCALE GENOMIC DNA]</scope>
    <source>
        <strain evidence="13 14">CBS 613</strain>
    </source>
</reference>
<dbReference type="Pfam" id="PF07983">
    <property type="entry name" value="X8"/>
    <property type="match status" value="1"/>
</dbReference>
<evidence type="ECO:0000256" key="2">
    <source>
        <dbReference type="ARBA" id="ARBA00004589"/>
    </source>
</evidence>
<keyword evidence="7" id="KW-1015">Disulfide bond</keyword>
<dbReference type="SMART" id="SM00768">
    <property type="entry name" value="X8"/>
    <property type="match status" value="1"/>
</dbReference>
<dbReference type="GeneID" id="54784248"/>
<name>A0A642UJY7_DIURU</name>
<evidence type="ECO:0000256" key="5">
    <source>
        <dbReference type="ARBA" id="ARBA00022729"/>
    </source>
</evidence>
<keyword evidence="6 10" id="KW-0472">Membrane</keyword>
<feature type="domain" description="X8" evidence="12">
    <location>
        <begin position="386"/>
        <end position="476"/>
    </location>
</feature>
<sequence length="489" mass="52724">MKWLSVVAVAASALAINPIEVVGNKFYDSITGERFMIKGVAYQQKPAYAAADETSFVDPLADGDACKRDIEYLKQLDTNTVRVYAVSSNQSHDECMAAFADAGIYVVADLAAPDLAITSSVDSWEWSVKLFDRYKAVIDDLGKYDNVLGFFAGNEVSNAKNNTDASAFVKAAVRDSKQYIKDNHDTFGRAIPVGYATTDANDIRVRTAHYFACGDAADRADFFGISMYEWCGAAVDFDTSGYKNRTEDYADMPIPVFFSEYGCLDSDGPRPFNEVAALYSDDMTDVWSGGIVYTYQEQGDDYGLVSVSAGNVSTSDDFINLSAQMAQLPSPSYSPRASASASASASSEEASATVACPAVRFGEWNASPKLPPTPDADTCACVVNSLECVVEDFVREEDYNELFGMVCGLDPSLCGAINVNTGTGKYGGMSFCSMRDKVSFVLDAFYQDQGKAADACDWYGAARIVTPAPVDDSCKAKIAAASSQTVRPW</sequence>
<dbReference type="PANTHER" id="PTHR31468">
    <property type="entry name" value="1,3-BETA-GLUCANOSYLTRANSFERASE GAS1"/>
    <property type="match status" value="1"/>
</dbReference>
<comment type="similarity">
    <text evidence="3 10">Belongs to the glycosyl hydrolase 72 family.</text>
</comment>
<dbReference type="Proteomes" id="UP000449547">
    <property type="component" value="Unassembled WGS sequence"/>
</dbReference>
<evidence type="ECO:0000256" key="8">
    <source>
        <dbReference type="ARBA" id="ARBA00023180"/>
    </source>
</evidence>
<dbReference type="OMA" id="QDHTECM"/>
<dbReference type="RefSeq" id="XP_034009653.1">
    <property type="nucleotide sequence ID" value="XM_034158596.1"/>
</dbReference>
<keyword evidence="10" id="KW-0808">Transferase</keyword>
<evidence type="ECO:0000256" key="11">
    <source>
        <dbReference type="SAM" id="SignalP"/>
    </source>
</evidence>
<proteinExistence type="inferred from homology"/>
<protein>
    <recommendedName>
        <fullName evidence="10">1,3-beta-glucanosyltransferase</fullName>
        <ecNumber evidence="10">2.4.1.-</ecNumber>
    </recommendedName>
</protein>
<evidence type="ECO:0000256" key="6">
    <source>
        <dbReference type="ARBA" id="ARBA00023136"/>
    </source>
</evidence>
<dbReference type="OrthoDB" id="421038at2759"/>
<evidence type="ECO:0000313" key="14">
    <source>
        <dbReference type="Proteomes" id="UP000449547"/>
    </source>
</evidence>
<dbReference type="GO" id="GO:0005886">
    <property type="term" value="C:plasma membrane"/>
    <property type="evidence" value="ECO:0007669"/>
    <property type="project" value="UniProtKB-SubCell"/>
</dbReference>
<dbReference type="GO" id="GO:0031505">
    <property type="term" value="P:fungal-type cell wall organization"/>
    <property type="evidence" value="ECO:0007669"/>
    <property type="project" value="TreeGrafter"/>
</dbReference>
<evidence type="ECO:0000256" key="7">
    <source>
        <dbReference type="ARBA" id="ARBA00023157"/>
    </source>
</evidence>
<evidence type="ECO:0000256" key="10">
    <source>
        <dbReference type="RuleBase" id="RU361209"/>
    </source>
</evidence>
<comment type="subcellular location">
    <subcellularLocation>
        <location evidence="1">Cell envelope</location>
    </subcellularLocation>
    <subcellularLocation>
        <location evidence="10">Cell membrane</location>
        <topology evidence="10">Lipid-anchor</topology>
        <topology evidence="10">GPI-anchor</topology>
    </subcellularLocation>
    <subcellularLocation>
        <location evidence="2">Membrane</location>
        <topology evidence="2">Lipid-anchor</topology>
        <topology evidence="2">GPI-anchor</topology>
    </subcellularLocation>
</comment>
<organism evidence="13 14">
    <name type="scientific">Diutina rugosa</name>
    <name type="common">Yeast</name>
    <name type="synonym">Candida rugosa</name>
    <dbReference type="NCBI Taxonomy" id="5481"/>
    <lineage>
        <taxon>Eukaryota</taxon>
        <taxon>Fungi</taxon>
        <taxon>Dikarya</taxon>
        <taxon>Ascomycota</taxon>
        <taxon>Saccharomycotina</taxon>
        <taxon>Pichiomycetes</taxon>
        <taxon>Debaryomycetaceae</taxon>
        <taxon>Diutina</taxon>
    </lineage>
</organism>
<dbReference type="Gene3D" id="1.20.58.1040">
    <property type="match status" value="1"/>
</dbReference>
<feature type="signal peptide" evidence="11">
    <location>
        <begin position="1"/>
        <end position="15"/>
    </location>
</feature>
<dbReference type="AlphaFoldDB" id="A0A642UJY7"/>
<dbReference type="SUPFAM" id="SSF51445">
    <property type="entry name" value="(Trans)glycosidases"/>
    <property type="match status" value="1"/>
</dbReference>
<gene>
    <name evidence="13" type="ORF">DIURU_005597</name>
</gene>
<dbReference type="EMBL" id="SWFT01000162">
    <property type="protein sequence ID" value="KAA8896857.1"/>
    <property type="molecule type" value="Genomic_DNA"/>
</dbReference>